<evidence type="ECO:0000256" key="1">
    <source>
        <dbReference type="SAM" id="MobiDB-lite"/>
    </source>
</evidence>
<protein>
    <submittedName>
        <fullName evidence="2">Uncharacterized protein</fullName>
    </submittedName>
</protein>
<reference evidence="2 3" key="1">
    <citation type="submission" date="2020-02" db="EMBL/GenBank/DDBJ databases">
        <title>Whole-genome analyses of novel actinobacteria.</title>
        <authorList>
            <person name="Sahin N."/>
            <person name="Tatar D."/>
        </authorList>
    </citation>
    <scope>NUCLEOTIDE SEQUENCE [LARGE SCALE GENOMIC DNA]</scope>
    <source>
        <strain evidence="2 3">SB3404</strain>
    </source>
</reference>
<accession>A0A6G4WTI3</accession>
<comment type="caution">
    <text evidence="2">The sequence shown here is derived from an EMBL/GenBank/DDBJ whole genome shotgun (WGS) entry which is preliminary data.</text>
</comment>
<gene>
    <name evidence="2" type="ORF">G5C65_05685</name>
</gene>
<dbReference type="Proteomes" id="UP000477722">
    <property type="component" value="Unassembled WGS sequence"/>
</dbReference>
<proteinExistence type="predicted"/>
<keyword evidence="3" id="KW-1185">Reference proteome</keyword>
<evidence type="ECO:0000313" key="3">
    <source>
        <dbReference type="Proteomes" id="UP000477722"/>
    </source>
</evidence>
<organism evidence="2 3">
    <name type="scientific">Streptomyces boncukensis</name>
    <dbReference type="NCBI Taxonomy" id="2711219"/>
    <lineage>
        <taxon>Bacteria</taxon>
        <taxon>Bacillati</taxon>
        <taxon>Actinomycetota</taxon>
        <taxon>Actinomycetes</taxon>
        <taxon>Kitasatosporales</taxon>
        <taxon>Streptomycetaceae</taxon>
        <taxon>Streptomyces</taxon>
    </lineage>
</organism>
<dbReference type="EMBL" id="JAAKZZ010000034">
    <property type="protein sequence ID" value="NGO67854.1"/>
    <property type="molecule type" value="Genomic_DNA"/>
</dbReference>
<dbReference type="RefSeq" id="WP_165297510.1">
    <property type="nucleotide sequence ID" value="NZ_JAAKZZ010000034.1"/>
</dbReference>
<name>A0A6G4WTI3_9ACTN</name>
<dbReference type="AlphaFoldDB" id="A0A6G4WTI3"/>
<evidence type="ECO:0000313" key="2">
    <source>
        <dbReference type="EMBL" id="NGO67854.1"/>
    </source>
</evidence>
<feature type="region of interest" description="Disordered" evidence="1">
    <location>
        <begin position="1"/>
        <end position="28"/>
    </location>
</feature>
<sequence>MSARVRAGGPFDRREGFGEGSADEVPGYARPILDTDTVRALSRVCPNGARPDQAAAGRWPYGRVLLAVRAVSVVHVGPIGSGKSMAAQARVVLAR</sequence>